<sequence length="150" mass="16657">MSAANNTQLNFPSAELSSDQESSAPRIMLSPPYTAVIFPLLLMCSMAYFFRLAWPFSCPSGTPRRSIDLLTATAEDLQQLLKAGDLTSVELVDRCFAQIDRHDDYLSAVLQKNPQARTVATALDLERKNGHLRGPLHGIPILIKVFFTFT</sequence>
<feature type="transmembrane region" description="Helical" evidence="1">
    <location>
        <begin position="33"/>
        <end position="54"/>
    </location>
</feature>
<proteinExistence type="predicted"/>
<organism evidence="2 3">
    <name type="scientific">Trichoderma harzianum</name>
    <name type="common">Hypocrea lixii</name>
    <dbReference type="NCBI Taxonomy" id="5544"/>
    <lineage>
        <taxon>Eukaryota</taxon>
        <taxon>Fungi</taxon>
        <taxon>Dikarya</taxon>
        <taxon>Ascomycota</taxon>
        <taxon>Pezizomycotina</taxon>
        <taxon>Sordariomycetes</taxon>
        <taxon>Hypocreomycetidae</taxon>
        <taxon>Hypocreales</taxon>
        <taxon>Hypocreaceae</taxon>
        <taxon>Trichoderma</taxon>
    </lineage>
</organism>
<keyword evidence="1" id="KW-1133">Transmembrane helix</keyword>
<dbReference type="InterPro" id="IPR036928">
    <property type="entry name" value="AS_sf"/>
</dbReference>
<evidence type="ECO:0000313" key="2">
    <source>
        <dbReference type="EMBL" id="KKP02348.1"/>
    </source>
</evidence>
<gene>
    <name evidence="2" type="ORF">THAR02_05548</name>
</gene>
<dbReference type="PANTHER" id="PTHR42678">
    <property type="entry name" value="AMIDASE"/>
    <property type="match status" value="1"/>
</dbReference>
<dbReference type="PANTHER" id="PTHR42678:SF34">
    <property type="entry name" value="OS04G0183300 PROTEIN"/>
    <property type="match status" value="1"/>
</dbReference>
<keyword evidence="1" id="KW-0812">Transmembrane</keyword>
<evidence type="ECO:0000313" key="3">
    <source>
        <dbReference type="Proteomes" id="UP000034112"/>
    </source>
</evidence>
<protein>
    <submittedName>
        <fullName evidence="2">Uncharacterized protein</fullName>
    </submittedName>
</protein>
<name>A0A0F9XQ61_TRIHA</name>
<evidence type="ECO:0000256" key="1">
    <source>
        <dbReference type="SAM" id="Phobius"/>
    </source>
</evidence>
<accession>A0A0F9XQ61</accession>
<dbReference type="AlphaFoldDB" id="A0A0F9XQ61"/>
<dbReference type="EMBL" id="JOKZ01000154">
    <property type="protein sequence ID" value="KKP02348.1"/>
    <property type="molecule type" value="Genomic_DNA"/>
</dbReference>
<dbReference type="OrthoDB" id="566138at2759"/>
<dbReference type="Gene3D" id="3.90.1300.10">
    <property type="entry name" value="Amidase signature (AS) domain"/>
    <property type="match status" value="1"/>
</dbReference>
<keyword evidence="1" id="KW-0472">Membrane</keyword>
<reference evidence="3" key="1">
    <citation type="journal article" date="2015" name="Genome Announc.">
        <title>Draft whole-genome sequence of the biocontrol agent Trichoderma harzianum T6776.</title>
        <authorList>
            <person name="Baroncelli R."/>
            <person name="Piaggeschi G."/>
            <person name="Fiorini L."/>
            <person name="Bertolini E."/>
            <person name="Zapparata A."/>
            <person name="Pe M.E."/>
            <person name="Sarrocco S."/>
            <person name="Vannacci G."/>
        </authorList>
    </citation>
    <scope>NUCLEOTIDE SEQUENCE [LARGE SCALE GENOMIC DNA]</scope>
    <source>
        <strain evidence="3">T6776</strain>
    </source>
</reference>
<dbReference type="Proteomes" id="UP000034112">
    <property type="component" value="Unassembled WGS sequence"/>
</dbReference>
<comment type="caution">
    <text evidence="2">The sequence shown here is derived from an EMBL/GenBank/DDBJ whole genome shotgun (WGS) entry which is preliminary data.</text>
</comment>
<dbReference type="SUPFAM" id="SSF75304">
    <property type="entry name" value="Amidase signature (AS) enzymes"/>
    <property type="match status" value="1"/>
</dbReference>